<feature type="transmembrane region" description="Helical" evidence="8">
    <location>
        <begin position="37"/>
        <end position="57"/>
    </location>
</feature>
<accession>A0A1G7AE87</accession>
<evidence type="ECO:0000256" key="6">
    <source>
        <dbReference type="ARBA" id="ARBA00022989"/>
    </source>
</evidence>
<reference evidence="12" key="1">
    <citation type="submission" date="2016-10" db="EMBL/GenBank/DDBJ databases">
        <authorList>
            <person name="Varghese N."/>
            <person name="Submissions S."/>
        </authorList>
    </citation>
    <scope>NUCLEOTIDE SEQUENCE [LARGE SCALE GENOMIC DNA]</scope>
    <source>
        <strain evidence="12">CGMCC 4.3504</strain>
    </source>
</reference>
<name>A0A1G7AE87_9ACTN</name>
<sequence>MATVTQPPPPRAPSPSPPPAPVPRVKPARRRGRRTPYLLLLPGLLWLVVFFVLPVAYQASTSVQTGSLEEGYEVTWHFATYGDALSAYWPQFVRSVLYAASATVLCLVLGYPLAYLIAFRAGRWRNLIMILVIAPFFAGFLIRTLAWKTILADGGYVVGALDALHVLDVTSWLGWTAGDRVLATPLAVVCGLTYTFLPFMILPLYTSLERIDPRLHEAANDLYAGPATTFRRVTLPLSMPGVVSGTLLTFIPATGDYINADLLGSTDTRMIGNVIQTQFLRVLDYPTAAALSFLLMAAILCAVTVHIRTSGTEDLV</sequence>
<evidence type="ECO:0000256" key="4">
    <source>
        <dbReference type="ARBA" id="ARBA00022475"/>
    </source>
</evidence>
<dbReference type="PANTHER" id="PTHR42929">
    <property type="entry name" value="INNER MEMBRANE ABC TRANSPORTER PERMEASE PROTEIN YDCU-RELATED-RELATED"/>
    <property type="match status" value="1"/>
</dbReference>
<feature type="region of interest" description="Disordered" evidence="9">
    <location>
        <begin position="1"/>
        <end position="29"/>
    </location>
</feature>
<gene>
    <name evidence="11" type="ORF">SAMN05216505_11823</name>
</gene>
<dbReference type="STRING" id="67344.SAMN05216505_11823"/>
<dbReference type="Gene3D" id="1.10.3720.10">
    <property type="entry name" value="MetI-like"/>
    <property type="match status" value="1"/>
</dbReference>
<comment type="similarity">
    <text evidence="2">Belongs to the binding-protein-dependent transport system permease family. CysTW subfamily.</text>
</comment>
<organism evidence="11 12">
    <name type="scientific">Streptomyces prasinopilosus</name>
    <dbReference type="NCBI Taxonomy" id="67344"/>
    <lineage>
        <taxon>Bacteria</taxon>
        <taxon>Bacillati</taxon>
        <taxon>Actinomycetota</taxon>
        <taxon>Actinomycetes</taxon>
        <taxon>Kitasatosporales</taxon>
        <taxon>Streptomycetaceae</taxon>
        <taxon>Streptomyces</taxon>
    </lineage>
</organism>
<dbReference type="CDD" id="cd06261">
    <property type="entry name" value="TM_PBP2"/>
    <property type="match status" value="1"/>
</dbReference>
<protein>
    <submittedName>
        <fullName evidence="11">Spermidine/putrescine transport system permease protein</fullName>
    </submittedName>
</protein>
<evidence type="ECO:0000256" key="1">
    <source>
        <dbReference type="ARBA" id="ARBA00004651"/>
    </source>
</evidence>
<evidence type="ECO:0000256" key="7">
    <source>
        <dbReference type="ARBA" id="ARBA00023136"/>
    </source>
</evidence>
<evidence type="ECO:0000256" key="9">
    <source>
        <dbReference type="SAM" id="MobiDB-lite"/>
    </source>
</evidence>
<dbReference type="InterPro" id="IPR035906">
    <property type="entry name" value="MetI-like_sf"/>
</dbReference>
<keyword evidence="5 8" id="KW-0812">Transmembrane</keyword>
<dbReference type="AlphaFoldDB" id="A0A1G7AE87"/>
<feature type="transmembrane region" description="Helical" evidence="8">
    <location>
        <begin position="96"/>
        <end position="119"/>
    </location>
</feature>
<feature type="compositionally biased region" description="Pro residues" evidence="9">
    <location>
        <begin position="1"/>
        <end position="24"/>
    </location>
</feature>
<feature type="domain" description="ABC transmembrane type-1" evidence="10">
    <location>
        <begin position="92"/>
        <end position="304"/>
    </location>
</feature>
<proteinExistence type="inferred from homology"/>
<dbReference type="PANTHER" id="PTHR42929:SF1">
    <property type="entry name" value="INNER MEMBRANE ABC TRANSPORTER PERMEASE PROTEIN YDCU-RELATED"/>
    <property type="match status" value="1"/>
</dbReference>
<evidence type="ECO:0000259" key="10">
    <source>
        <dbReference type="PROSITE" id="PS50928"/>
    </source>
</evidence>
<dbReference type="Pfam" id="PF00528">
    <property type="entry name" value="BPD_transp_1"/>
    <property type="match status" value="1"/>
</dbReference>
<dbReference type="GO" id="GO:0055085">
    <property type="term" value="P:transmembrane transport"/>
    <property type="evidence" value="ECO:0007669"/>
    <property type="project" value="InterPro"/>
</dbReference>
<keyword evidence="3 8" id="KW-0813">Transport</keyword>
<evidence type="ECO:0000256" key="5">
    <source>
        <dbReference type="ARBA" id="ARBA00022692"/>
    </source>
</evidence>
<feature type="transmembrane region" description="Helical" evidence="8">
    <location>
        <begin position="126"/>
        <end position="146"/>
    </location>
</feature>
<evidence type="ECO:0000313" key="12">
    <source>
        <dbReference type="Proteomes" id="UP000182100"/>
    </source>
</evidence>
<dbReference type="GO" id="GO:0005886">
    <property type="term" value="C:plasma membrane"/>
    <property type="evidence" value="ECO:0007669"/>
    <property type="project" value="UniProtKB-SubCell"/>
</dbReference>
<keyword evidence="7 8" id="KW-0472">Membrane</keyword>
<dbReference type="EMBL" id="FMZK01000018">
    <property type="protein sequence ID" value="SDE13131.1"/>
    <property type="molecule type" value="Genomic_DNA"/>
</dbReference>
<comment type="subcellular location">
    <subcellularLocation>
        <location evidence="1 8">Cell membrane</location>
        <topology evidence="1 8">Multi-pass membrane protein</topology>
    </subcellularLocation>
</comment>
<dbReference type="InterPro" id="IPR000515">
    <property type="entry name" value="MetI-like"/>
</dbReference>
<feature type="transmembrane region" description="Helical" evidence="8">
    <location>
        <begin position="182"/>
        <end position="205"/>
    </location>
</feature>
<keyword evidence="4" id="KW-1003">Cell membrane</keyword>
<evidence type="ECO:0000256" key="2">
    <source>
        <dbReference type="ARBA" id="ARBA00007069"/>
    </source>
</evidence>
<keyword evidence="12" id="KW-1185">Reference proteome</keyword>
<dbReference type="Proteomes" id="UP000182100">
    <property type="component" value="Unassembled WGS sequence"/>
</dbReference>
<evidence type="ECO:0000313" key="11">
    <source>
        <dbReference type="EMBL" id="SDE13131.1"/>
    </source>
</evidence>
<dbReference type="PROSITE" id="PS50928">
    <property type="entry name" value="ABC_TM1"/>
    <property type="match status" value="1"/>
</dbReference>
<dbReference type="SUPFAM" id="SSF161098">
    <property type="entry name" value="MetI-like"/>
    <property type="match status" value="1"/>
</dbReference>
<evidence type="ECO:0000256" key="3">
    <source>
        <dbReference type="ARBA" id="ARBA00022448"/>
    </source>
</evidence>
<dbReference type="RefSeq" id="WP_055571388.1">
    <property type="nucleotide sequence ID" value="NZ_FMZK01000018.1"/>
</dbReference>
<evidence type="ECO:0000256" key="8">
    <source>
        <dbReference type="RuleBase" id="RU363032"/>
    </source>
</evidence>
<feature type="transmembrane region" description="Helical" evidence="8">
    <location>
        <begin position="288"/>
        <end position="307"/>
    </location>
</feature>
<keyword evidence="6 8" id="KW-1133">Transmembrane helix</keyword>